<gene>
    <name evidence="9" type="ORF">BJX66DRAFT_328340</name>
</gene>
<comment type="caution">
    <text evidence="9">The sequence shown here is derived from an EMBL/GenBank/DDBJ whole genome shotgun (WGS) entry which is preliminary data.</text>
</comment>
<feature type="domain" description="Aminotransferase class I/classII large" evidence="8">
    <location>
        <begin position="30"/>
        <end position="399"/>
    </location>
</feature>
<keyword evidence="4 7" id="KW-0032">Aminotransferase</keyword>
<dbReference type="PANTHER" id="PTHR11879:SF55">
    <property type="entry name" value="GLUTAMATE OXALOACETATE TRANSAMINASE 1, ISOFORM B"/>
    <property type="match status" value="1"/>
</dbReference>
<evidence type="ECO:0000313" key="10">
    <source>
        <dbReference type="Proteomes" id="UP001610563"/>
    </source>
</evidence>
<dbReference type="Gene3D" id="3.40.640.10">
    <property type="entry name" value="Type I PLP-dependent aspartate aminotransferase-like (Major domain)"/>
    <property type="match status" value="1"/>
</dbReference>
<dbReference type="InterPro" id="IPR000796">
    <property type="entry name" value="Asp_trans"/>
</dbReference>
<dbReference type="InterPro" id="IPR015421">
    <property type="entry name" value="PyrdxlP-dep_Trfase_major"/>
</dbReference>
<dbReference type="PANTHER" id="PTHR11879">
    <property type="entry name" value="ASPARTATE AMINOTRANSFERASE"/>
    <property type="match status" value="1"/>
</dbReference>
<evidence type="ECO:0000313" key="9">
    <source>
        <dbReference type="EMBL" id="KAL2786769.1"/>
    </source>
</evidence>
<dbReference type="Proteomes" id="UP001610563">
    <property type="component" value="Unassembled WGS sequence"/>
</dbReference>
<evidence type="ECO:0000256" key="4">
    <source>
        <dbReference type="ARBA" id="ARBA00022576"/>
    </source>
</evidence>
<organism evidence="9 10">
    <name type="scientific">Aspergillus keveii</name>
    <dbReference type="NCBI Taxonomy" id="714993"/>
    <lineage>
        <taxon>Eukaryota</taxon>
        <taxon>Fungi</taxon>
        <taxon>Dikarya</taxon>
        <taxon>Ascomycota</taxon>
        <taxon>Pezizomycotina</taxon>
        <taxon>Eurotiomycetes</taxon>
        <taxon>Eurotiomycetidae</taxon>
        <taxon>Eurotiales</taxon>
        <taxon>Aspergillaceae</taxon>
        <taxon>Aspergillus</taxon>
        <taxon>Aspergillus subgen. Nidulantes</taxon>
    </lineage>
</organism>
<evidence type="ECO:0000256" key="3">
    <source>
        <dbReference type="ARBA" id="ARBA00011738"/>
    </source>
</evidence>
<keyword evidence="10" id="KW-1185">Reference proteome</keyword>
<dbReference type="InterPro" id="IPR015422">
    <property type="entry name" value="PyrdxlP-dep_Trfase_small"/>
</dbReference>
<keyword evidence="6" id="KW-0663">Pyridoxal phosphate</keyword>
<dbReference type="GO" id="GO:0016740">
    <property type="term" value="F:transferase activity"/>
    <property type="evidence" value="ECO:0007669"/>
    <property type="project" value="UniProtKB-KW"/>
</dbReference>
<protein>
    <recommendedName>
        <fullName evidence="7">Aspartate aminotransferase</fullName>
        <ecNumber evidence="7">2.6.1.1</ecNumber>
    </recommendedName>
</protein>
<dbReference type="InterPro" id="IPR004838">
    <property type="entry name" value="NHTrfase_class1_PyrdxlP-BS"/>
</dbReference>
<keyword evidence="5 7" id="KW-0808">Transferase</keyword>
<evidence type="ECO:0000256" key="2">
    <source>
        <dbReference type="ARBA" id="ARBA00007441"/>
    </source>
</evidence>
<dbReference type="CDD" id="cd00609">
    <property type="entry name" value="AAT_like"/>
    <property type="match status" value="1"/>
</dbReference>
<comment type="cofactor">
    <cofactor evidence="1">
        <name>pyridoxal 5'-phosphate</name>
        <dbReference type="ChEBI" id="CHEBI:597326"/>
    </cofactor>
</comment>
<dbReference type="NCBIfam" id="NF006719">
    <property type="entry name" value="PRK09257.1"/>
    <property type="match status" value="1"/>
</dbReference>
<proteinExistence type="inferred from homology"/>
<comment type="miscellaneous">
    <text evidence="7">In eukaryotes there are cytoplasmic, mitochondrial and chloroplastic isozymes.</text>
</comment>
<dbReference type="Pfam" id="PF00155">
    <property type="entry name" value="Aminotran_1_2"/>
    <property type="match status" value="1"/>
</dbReference>
<evidence type="ECO:0000256" key="6">
    <source>
        <dbReference type="ARBA" id="ARBA00022898"/>
    </source>
</evidence>
<dbReference type="PRINTS" id="PR00799">
    <property type="entry name" value="TRANSAMINASE"/>
</dbReference>
<sequence>MASLFDSVPYTPPDAIFELTKTYNADPSPQKVNLGQGTYKDEDGRPWILPAVAAAKEKVRSANHEYLPILGLAEFRARALELLFGGDADVTKQRRVASCQALSGTGALHTAGTMLYRAAQVGKETIPTVYITNPSWSNHRQVFESIGFPVREFNYTAADNSGVDMDSLTETLTQAPPHSILVFHASAHNPSGWDPTVEQWKTIGKIVKDRNLFPIFDAAYLGMTSGNFNTDAWTLRYFINDLNTEAAVCISFAKSMGLYGERIGLCAFVTSSRTTATAVESTLAQLIRVEISNPPAFGARVVAAVLGNEDIRAEWARNLVTMSGRIKGMREALYEGLVELGTPGKWKRITEQKGMFCILGLSLEAVSHLREKYHIYMADSSRVSIAGLNPGNVRYVAECIDKTVREKQARQ</sequence>
<dbReference type="EC" id="2.6.1.1" evidence="7"/>
<evidence type="ECO:0000259" key="8">
    <source>
        <dbReference type="Pfam" id="PF00155"/>
    </source>
</evidence>
<evidence type="ECO:0000256" key="1">
    <source>
        <dbReference type="ARBA" id="ARBA00001933"/>
    </source>
</evidence>
<comment type="catalytic activity">
    <reaction evidence="7">
        <text>L-aspartate + 2-oxoglutarate = oxaloacetate + L-glutamate</text>
        <dbReference type="Rhea" id="RHEA:21824"/>
        <dbReference type="ChEBI" id="CHEBI:16452"/>
        <dbReference type="ChEBI" id="CHEBI:16810"/>
        <dbReference type="ChEBI" id="CHEBI:29985"/>
        <dbReference type="ChEBI" id="CHEBI:29991"/>
        <dbReference type="EC" id="2.6.1.1"/>
    </reaction>
</comment>
<dbReference type="EMBL" id="JBFTWV010000110">
    <property type="protein sequence ID" value="KAL2786769.1"/>
    <property type="molecule type" value="Genomic_DNA"/>
</dbReference>
<dbReference type="SUPFAM" id="SSF53383">
    <property type="entry name" value="PLP-dependent transferases"/>
    <property type="match status" value="1"/>
</dbReference>
<comment type="similarity">
    <text evidence="2">Belongs to the class-I pyridoxal-phosphate-dependent aminotransferase family.</text>
</comment>
<dbReference type="PROSITE" id="PS00105">
    <property type="entry name" value="AA_TRANSFER_CLASS_1"/>
    <property type="match status" value="1"/>
</dbReference>
<dbReference type="InterPro" id="IPR004839">
    <property type="entry name" value="Aminotransferase_I/II_large"/>
</dbReference>
<evidence type="ECO:0000256" key="7">
    <source>
        <dbReference type="RuleBase" id="RU000480"/>
    </source>
</evidence>
<reference evidence="9 10" key="1">
    <citation type="submission" date="2024-07" db="EMBL/GenBank/DDBJ databases">
        <title>Section-level genome sequencing and comparative genomics of Aspergillus sections Usti and Cavernicolus.</title>
        <authorList>
            <consortium name="Lawrence Berkeley National Laboratory"/>
            <person name="Nybo J.L."/>
            <person name="Vesth T.C."/>
            <person name="Theobald S."/>
            <person name="Frisvad J.C."/>
            <person name="Larsen T.O."/>
            <person name="Kjaerboelling I."/>
            <person name="Rothschild-Mancinelli K."/>
            <person name="Lyhne E.K."/>
            <person name="Kogle M.E."/>
            <person name="Barry K."/>
            <person name="Clum A."/>
            <person name="Na H."/>
            <person name="Ledsgaard L."/>
            <person name="Lin J."/>
            <person name="Lipzen A."/>
            <person name="Kuo A."/>
            <person name="Riley R."/>
            <person name="Mondo S."/>
            <person name="Labutti K."/>
            <person name="Haridas S."/>
            <person name="Pangalinan J."/>
            <person name="Salamov A.A."/>
            <person name="Simmons B.A."/>
            <person name="Magnuson J.K."/>
            <person name="Chen J."/>
            <person name="Drula E."/>
            <person name="Henrissat B."/>
            <person name="Wiebenga A."/>
            <person name="Lubbers R.J."/>
            <person name="Gomes A.C."/>
            <person name="Makela M.R."/>
            <person name="Stajich J."/>
            <person name="Grigoriev I.V."/>
            <person name="Mortensen U.H."/>
            <person name="De Vries R.P."/>
            <person name="Baker S.E."/>
            <person name="Andersen M.R."/>
        </authorList>
    </citation>
    <scope>NUCLEOTIDE SEQUENCE [LARGE SCALE GENOMIC DNA]</scope>
    <source>
        <strain evidence="9 10">CBS 209.92</strain>
    </source>
</reference>
<dbReference type="InterPro" id="IPR015424">
    <property type="entry name" value="PyrdxlP-dep_Trfase"/>
</dbReference>
<comment type="subunit">
    <text evidence="3 7">Homodimer.</text>
</comment>
<evidence type="ECO:0000256" key="5">
    <source>
        <dbReference type="ARBA" id="ARBA00022679"/>
    </source>
</evidence>
<name>A0ABR4FU52_9EURO</name>
<accession>A0ABR4FU52</accession>
<dbReference type="Gene3D" id="3.90.1150.10">
    <property type="entry name" value="Aspartate Aminotransferase, domain 1"/>
    <property type="match status" value="1"/>
</dbReference>